<dbReference type="GO" id="GO:0043484">
    <property type="term" value="P:regulation of RNA splicing"/>
    <property type="evidence" value="ECO:0007669"/>
    <property type="project" value="TreeGrafter"/>
</dbReference>
<reference evidence="2 3" key="1">
    <citation type="journal article" date="2020" name="Nature">
        <title>Six reference-quality genomes reveal evolution of bat adaptations.</title>
        <authorList>
            <person name="Jebb D."/>
            <person name="Huang Z."/>
            <person name="Pippel M."/>
            <person name="Hughes G.M."/>
            <person name="Lavrichenko K."/>
            <person name="Devanna P."/>
            <person name="Winkler S."/>
            <person name="Jermiin L.S."/>
            <person name="Skirmuntt E.C."/>
            <person name="Katzourakis A."/>
            <person name="Burkitt-Gray L."/>
            <person name="Ray D.A."/>
            <person name="Sullivan K.A.M."/>
            <person name="Roscito J.G."/>
            <person name="Kirilenko B.M."/>
            <person name="Davalos L.M."/>
            <person name="Corthals A.P."/>
            <person name="Power M.L."/>
            <person name="Jones G."/>
            <person name="Ransome R.D."/>
            <person name="Dechmann D.K.N."/>
            <person name="Locatelli A.G."/>
            <person name="Puechmaille S.J."/>
            <person name="Fedrigo O."/>
            <person name="Jarvis E.D."/>
            <person name="Hiller M."/>
            <person name="Vernes S.C."/>
            <person name="Myers E.W."/>
            <person name="Teeling E.C."/>
        </authorList>
    </citation>
    <scope>NUCLEOTIDE SEQUENCE [LARGE SCALE GENOMIC DNA]</scope>
    <source>
        <strain evidence="2">MRouAeg1</strain>
        <tissue evidence="2">Muscle</tissue>
    </source>
</reference>
<name>A0A7J8B7P2_ROUAE</name>
<keyword evidence="2" id="KW-0808">Transferase</keyword>
<feature type="compositionally biased region" description="Basic residues" evidence="1">
    <location>
        <begin position="665"/>
        <end position="682"/>
    </location>
</feature>
<evidence type="ECO:0000313" key="2">
    <source>
        <dbReference type="EMBL" id="KAF6394652.1"/>
    </source>
</evidence>
<feature type="compositionally biased region" description="Basic and acidic residues" evidence="1">
    <location>
        <begin position="591"/>
        <end position="620"/>
    </location>
</feature>
<dbReference type="GO" id="GO:0003723">
    <property type="term" value="F:RNA binding"/>
    <property type="evidence" value="ECO:0007669"/>
    <property type="project" value="TreeGrafter"/>
</dbReference>
<dbReference type="SUPFAM" id="SSF54928">
    <property type="entry name" value="RNA-binding domain, RBD"/>
    <property type="match status" value="1"/>
</dbReference>
<dbReference type="Proteomes" id="UP000593571">
    <property type="component" value="Unassembled WGS sequence"/>
</dbReference>
<gene>
    <name evidence="2" type="ORF">HJG63_000508</name>
</gene>
<dbReference type="GO" id="GO:0016301">
    <property type="term" value="F:kinase activity"/>
    <property type="evidence" value="ECO:0007669"/>
    <property type="project" value="UniProtKB-KW"/>
</dbReference>
<feature type="compositionally biased region" description="Basic residues" evidence="1">
    <location>
        <begin position="621"/>
        <end position="631"/>
    </location>
</feature>
<feature type="compositionally biased region" description="Basic and acidic residues" evidence="1">
    <location>
        <begin position="279"/>
        <end position="343"/>
    </location>
</feature>
<dbReference type="PANTHER" id="PTHR12484:SF2">
    <property type="entry name" value="A-KINASE ANCHOR PROTEIN 17A"/>
    <property type="match status" value="1"/>
</dbReference>
<keyword evidence="3" id="KW-1185">Reference proteome</keyword>
<feature type="compositionally biased region" description="Basic and acidic residues" evidence="1">
    <location>
        <begin position="568"/>
        <end position="582"/>
    </location>
</feature>
<dbReference type="InterPro" id="IPR056852">
    <property type="entry name" value="AK17A/B"/>
</dbReference>
<sequence>MAAATIVHDTSEAVELCPAHGLYLKPITKMTISVALPQLKQPGKSISNWEVMERLKGMVHSHQFSTLRISKSTMDFIRFEGEVENKSLVKSFLACLDGKTIKLSGFSDILKVRAAEFKIDFPTRHDWDSFFRDAKDMNETLPGERPDTIHLEGLPCKWFARKGSGSEKPSEDVLVRVFERFGEVRNVDIPMLDPYREEMTGRNFHTFSFGGHLNFEAYVQYREYAGFIQAMSALRGMKLMHKGEDGKAVACNIKVSFDSTKHLSDASIKKRQLERQKLQELEQQREEQKRREKEAEQRQRAEERKQKELEELERERKREEKLRRREQKQRDRASRRSQRKLEKLQAQGQRRLQEKIRTEERRLLLAQRNLQSVRLVAGLLSRAKAAKAQEQEQKEAAQRLQQLEERRRLQEAELRRVEEEKERALGLQRKERALRQRLLGILLSRRADDPRAQDPLAAAHADLLQPVLDILQTVSAGCASAASLAALGGQPPCSAPKESPARPDADATPATVNGSAAEEAPCGAQPPPPRPEAPGGASPEKKCPAVLSCIPDNNQQPKGVPAACEQSAPRKDACSEQDKCNREPSQGRGRASGDRGDGEDRHKRERSGPRRAGSREDGRPRKERRSHKKRARQDDSPRRRSASPEQGRSRRSRSRERSGRSDRSRSRRGGSGRKRSRHRRSDRSRSGSAGRHHSSWNR</sequence>
<feature type="region of interest" description="Disordered" evidence="1">
    <location>
        <begin position="279"/>
        <end position="350"/>
    </location>
</feature>
<dbReference type="PANTHER" id="PTHR12484">
    <property type="entry name" value="B-LYMPHOCYTE ANTIGEN-RELATED"/>
    <property type="match status" value="1"/>
</dbReference>
<evidence type="ECO:0000313" key="3">
    <source>
        <dbReference type="Proteomes" id="UP000593571"/>
    </source>
</evidence>
<feature type="compositionally biased region" description="Basic and acidic residues" evidence="1">
    <location>
        <begin position="655"/>
        <end position="664"/>
    </location>
</feature>
<dbReference type="AlphaFoldDB" id="A0A7J8B7P2"/>
<comment type="caution">
    <text evidence="2">The sequence shown here is derived from an EMBL/GenBank/DDBJ whole genome shotgun (WGS) entry which is preliminary data.</text>
</comment>
<organism evidence="2 3">
    <name type="scientific">Rousettus aegyptiacus</name>
    <name type="common">Egyptian fruit bat</name>
    <name type="synonym">Pteropus aegyptiacus</name>
    <dbReference type="NCBI Taxonomy" id="9407"/>
    <lineage>
        <taxon>Eukaryota</taxon>
        <taxon>Metazoa</taxon>
        <taxon>Chordata</taxon>
        <taxon>Craniata</taxon>
        <taxon>Vertebrata</taxon>
        <taxon>Euteleostomi</taxon>
        <taxon>Mammalia</taxon>
        <taxon>Eutheria</taxon>
        <taxon>Laurasiatheria</taxon>
        <taxon>Chiroptera</taxon>
        <taxon>Yinpterochiroptera</taxon>
        <taxon>Pteropodoidea</taxon>
        <taxon>Pteropodidae</taxon>
        <taxon>Rousettinae</taxon>
        <taxon>Rousettus</taxon>
    </lineage>
</organism>
<feature type="region of interest" description="Disordered" evidence="1">
    <location>
        <begin position="489"/>
        <end position="698"/>
    </location>
</feature>
<dbReference type="EMBL" id="JACASE010000019">
    <property type="protein sequence ID" value="KAF6394652.1"/>
    <property type="molecule type" value="Genomic_DNA"/>
</dbReference>
<dbReference type="CDD" id="cd12264">
    <property type="entry name" value="RRM_AKAP17A"/>
    <property type="match status" value="1"/>
</dbReference>
<accession>A0A7J8B7P2</accession>
<dbReference type="InterPro" id="IPR035979">
    <property type="entry name" value="RBD_domain_sf"/>
</dbReference>
<evidence type="ECO:0000256" key="1">
    <source>
        <dbReference type="SAM" id="MobiDB-lite"/>
    </source>
</evidence>
<feature type="compositionally biased region" description="Low complexity" evidence="1">
    <location>
        <begin position="506"/>
        <end position="523"/>
    </location>
</feature>
<proteinExistence type="predicted"/>
<dbReference type="GO" id="GO:0051018">
    <property type="term" value="F:protein kinase A binding"/>
    <property type="evidence" value="ECO:0007669"/>
    <property type="project" value="TreeGrafter"/>
</dbReference>
<dbReference type="GO" id="GO:0016607">
    <property type="term" value="C:nuclear speck"/>
    <property type="evidence" value="ECO:0007669"/>
    <property type="project" value="TreeGrafter"/>
</dbReference>
<protein>
    <submittedName>
        <fullName evidence="2">A-kinase anchoring protein 17A</fullName>
    </submittedName>
</protein>
<dbReference type="OrthoDB" id="1918237at2759"/>
<dbReference type="GO" id="GO:0005829">
    <property type="term" value="C:cytosol"/>
    <property type="evidence" value="ECO:0007669"/>
    <property type="project" value="TreeGrafter"/>
</dbReference>
<keyword evidence="2" id="KW-0418">Kinase</keyword>
<dbReference type="Pfam" id="PF25015">
    <property type="entry name" value="RBD_AKAP-17A"/>
    <property type="match status" value="1"/>
</dbReference>